<dbReference type="EMBL" id="PZJJ01000002">
    <property type="protein sequence ID" value="PTL40237.1"/>
    <property type="molecule type" value="Genomic_DNA"/>
</dbReference>
<dbReference type="Proteomes" id="UP000240509">
    <property type="component" value="Unassembled WGS sequence"/>
</dbReference>
<evidence type="ECO:0000313" key="2">
    <source>
        <dbReference type="EMBL" id="PTL40237.1"/>
    </source>
</evidence>
<evidence type="ECO:0000313" key="3">
    <source>
        <dbReference type="Proteomes" id="UP000240509"/>
    </source>
</evidence>
<dbReference type="SUPFAM" id="SSF56300">
    <property type="entry name" value="Metallo-dependent phosphatases"/>
    <property type="match status" value="1"/>
</dbReference>
<dbReference type="Gene3D" id="3.60.21.10">
    <property type="match status" value="1"/>
</dbReference>
<dbReference type="InterPro" id="IPR051158">
    <property type="entry name" value="Metallophosphoesterase_sf"/>
</dbReference>
<dbReference type="PANTHER" id="PTHR31302:SF0">
    <property type="entry name" value="TRANSMEMBRANE PROTEIN WITH METALLOPHOSPHOESTERASE DOMAIN"/>
    <property type="match status" value="1"/>
</dbReference>
<dbReference type="Pfam" id="PF00149">
    <property type="entry name" value="Metallophos"/>
    <property type="match status" value="1"/>
</dbReference>
<dbReference type="InterPro" id="IPR029052">
    <property type="entry name" value="Metallo-depent_PP-like"/>
</dbReference>
<organism evidence="2 3">
    <name type="scientific">Alkalicoccus saliphilus</name>
    <dbReference type="NCBI Taxonomy" id="200989"/>
    <lineage>
        <taxon>Bacteria</taxon>
        <taxon>Bacillati</taxon>
        <taxon>Bacillota</taxon>
        <taxon>Bacilli</taxon>
        <taxon>Bacillales</taxon>
        <taxon>Bacillaceae</taxon>
        <taxon>Alkalicoccus</taxon>
    </lineage>
</organism>
<dbReference type="InterPro" id="IPR004843">
    <property type="entry name" value="Calcineurin-like_PHP"/>
</dbReference>
<dbReference type="PANTHER" id="PTHR31302">
    <property type="entry name" value="TRANSMEMBRANE PROTEIN WITH METALLOPHOSPHOESTERASE DOMAIN-RELATED"/>
    <property type="match status" value="1"/>
</dbReference>
<sequence length="302" mass="34488">MAQVTAAALAVCVLILVYYESNERIVVKEETVYIEDLPASFENYTILQVADLHEKQFGRNQKRLIQRINNLSYDAVAFTGDMLKEEGSIGYKPAFDLIEGIDNLDKAWFVTGNTDKQKESRRNVLVDGLEKRGVPLLNGAEIIEKGKDKLVVIEFEALQRYFKQKNKSEVLKGDGFEINQLDKAVQNSDVIISLFHYPLTDVYIDELFEEGVNLSLVDLHIAGHYHGGQIRIPFVGAVFIPKVERGSSKFFPNQSRVRWHWEYRTLQQYVSTGLGSSNAVPFLDFRLFNPPEINLITLKRKQ</sequence>
<accession>A0A2T4UA14</accession>
<evidence type="ECO:0000259" key="1">
    <source>
        <dbReference type="Pfam" id="PF00149"/>
    </source>
</evidence>
<proteinExistence type="predicted"/>
<dbReference type="AlphaFoldDB" id="A0A2T4UA14"/>
<keyword evidence="3" id="KW-1185">Reference proteome</keyword>
<name>A0A2T4UA14_9BACI</name>
<reference evidence="2 3" key="1">
    <citation type="submission" date="2018-03" db="EMBL/GenBank/DDBJ databases">
        <title>Alkalicoccus saliphilus sp. nov., isolated from a mineral pool.</title>
        <authorList>
            <person name="Zhao B."/>
        </authorList>
    </citation>
    <scope>NUCLEOTIDE SEQUENCE [LARGE SCALE GENOMIC DNA]</scope>
    <source>
        <strain evidence="2 3">6AG</strain>
    </source>
</reference>
<feature type="domain" description="Calcineurin-like phosphoesterase" evidence="1">
    <location>
        <begin position="45"/>
        <end position="227"/>
    </location>
</feature>
<comment type="caution">
    <text evidence="2">The sequence shown here is derived from an EMBL/GenBank/DDBJ whole genome shotgun (WGS) entry which is preliminary data.</text>
</comment>
<protein>
    <recommendedName>
        <fullName evidence="1">Calcineurin-like phosphoesterase domain-containing protein</fullName>
    </recommendedName>
</protein>
<gene>
    <name evidence="2" type="ORF">C6Y45_02330</name>
</gene>
<dbReference type="GO" id="GO:0016787">
    <property type="term" value="F:hydrolase activity"/>
    <property type="evidence" value="ECO:0007669"/>
    <property type="project" value="InterPro"/>
</dbReference>